<dbReference type="Proteomes" id="UP000324800">
    <property type="component" value="Unassembled WGS sequence"/>
</dbReference>
<accession>A0A5J4TCH0</accession>
<proteinExistence type="predicted"/>
<evidence type="ECO:0000313" key="1">
    <source>
        <dbReference type="EMBL" id="KAA6355185.1"/>
    </source>
</evidence>
<comment type="caution">
    <text evidence="1">The sequence shown here is derived from an EMBL/GenBank/DDBJ whole genome shotgun (WGS) entry which is preliminary data.</text>
</comment>
<reference evidence="1 2" key="1">
    <citation type="submission" date="2019-03" db="EMBL/GenBank/DDBJ databases">
        <title>Single cell metagenomics reveals metabolic interactions within the superorganism composed of flagellate Streblomastix strix and complex community of Bacteroidetes bacteria on its surface.</title>
        <authorList>
            <person name="Treitli S.C."/>
            <person name="Kolisko M."/>
            <person name="Husnik F."/>
            <person name="Keeling P."/>
            <person name="Hampl V."/>
        </authorList>
    </citation>
    <scope>NUCLEOTIDE SEQUENCE [LARGE SCALE GENOMIC DNA]</scope>
    <source>
        <strain evidence="1">ST1C</strain>
    </source>
</reference>
<protein>
    <submittedName>
        <fullName evidence="1">Uncharacterized protein</fullName>
    </submittedName>
</protein>
<organism evidence="1 2">
    <name type="scientific">Streblomastix strix</name>
    <dbReference type="NCBI Taxonomy" id="222440"/>
    <lineage>
        <taxon>Eukaryota</taxon>
        <taxon>Metamonada</taxon>
        <taxon>Preaxostyla</taxon>
        <taxon>Oxymonadida</taxon>
        <taxon>Streblomastigidae</taxon>
        <taxon>Streblomastix</taxon>
    </lineage>
</organism>
<gene>
    <name evidence="1" type="ORF">EZS28_049288</name>
</gene>
<name>A0A5J4TCH0_9EUKA</name>
<evidence type="ECO:0000313" key="2">
    <source>
        <dbReference type="Proteomes" id="UP000324800"/>
    </source>
</evidence>
<feature type="non-terminal residue" evidence="1">
    <location>
        <position position="1"/>
    </location>
</feature>
<dbReference type="AlphaFoldDB" id="A0A5J4TCH0"/>
<dbReference type="EMBL" id="SNRW01035029">
    <property type="protein sequence ID" value="KAA6355185.1"/>
    <property type="molecule type" value="Genomic_DNA"/>
</dbReference>
<sequence>SDPALIKNFPSSSISITELSVFIVPSTLSEFDLIFIQFPIENKRSDNKKLFDEREIAGIDVEIWIAPPHPNEFQDPGSVLQFMNDESVIEMRLLRFNYTTEIAPPDPD</sequence>